<feature type="transmembrane region" description="Helical" evidence="2">
    <location>
        <begin position="428"/>
        <end position="447"/>
    </location>
</feature>
<comment type="caution">
    <text evidence="3">The sequence shown here is derived from an EMBL/GenBank/DDBJ whole genome shotgun (WGS) entry which is preliminary data.</text>
</comment>
<dbReference type="AlphaFoldDB" id="A0A2H5Y845"/>
<feature type="transmembrane region" description="Helical" evidence="2">
    <location>
        <begin position="350"/>
        <end position="371"/>
    </location>
</feature>
<evidence type="ECO:0000313" key="4">
    <source>
        <dbReference type="Proteomes" id="UP000236642"/>
    </source>
</evidence>
<keyword evidence="2" id="KW-0812">Transmembrane</keyword>
<sequence length="659" mass="71206">MRPISERLSRVPSLLVLLAHGLAVLSLLAFRLRADGWVLHPIAVFFYLTVLLSASIPWLIGPQGIERPFRLILPPLLTLALLEAWSATAWLGGARYAPYDPGEQGELALLLHRVTAALIATLAALYRWPELLRAGALAQGLLVLLNPESWAAIVRFGLPGWPAAPGVLLLPMFYGLGAVAIGFSFTRRMAPGIGLGLAAGLVMLGWSIHRGALNGATDPERLWAGGLVLLGWTLMVSLPFLAWGAKAPSGQAGRARFPWESLALFLWFPTGIAADLLTPGRGLPAAGSLQPWVDPDQVVPDAWLPTLFWASGILAGIHRWAPLLLLPAIIDGFRWIRAARTTGLFRPSPIRAALLGGFALLWMASPPGWMAAPWIQTPPGGFGLLGPMMDMLLLFQLALVGIAGWILIARGLEREAWGGWRWLGRSALFLFGALWLIPAAEMMQIWLRSLIFPGSPPPLAAALSMGIGSLLYGAAVGAGLAALIQSGKEWVAYEISRGITASRAFLRAVVTPALPFLFLTVLGWWVTRPTIIRTIPPAGARAVSPDTIIRVEMGPSRVRQWFPSLGWGGGIEVRYADTGEPIPGNWGGWEEGFYFDPEVPLRPGATIEVTVFRWGEQPYRFQFTVGEFEPRPPTPLPWPTGLPSPIPTPTAMPPGRGDG</sequence>
<keyword evidence="2" id="KW-1133">Transmembrane helix</keyword>
<evidence type="ECO:0000313" key="3">
    <source>
        <dbReference type="EMBL" id="GBD09573.1"/>
    </source>
</evidence>
<dbReference type="EMBL" id="BEHY01000051">
    <property type="protein sequence ID" value="GBD09573.1"/>
    <property type="molecule type" value="Genomic_DNA"/>
</dbReference>
<feature type="transmembrane region" description="Helical" evidence="2">
    <location>
        <begin position="505"/>
        <end position="526"/>
    </location>
</feature>
<feature type="transmembrane region" description="Helical" evidence="2">
    <location>
        <begin position="307"/>
        <end position="330"/>
    </location>
</feature>
<keyword evidence="2" id="KW-0472">Membrane</keyword>
<feature type="transmembrane region" description="Helical" evidence="2">
    <location>
        <begin position="221"/>
        <end position="245"/>
    </location>
</feature>
<name>A0A2H5Y845_9CHLR</name>
<feature type="transmembrane region" description="Helical" evidence="2">
    <location>
        <begin position="459"/>
        <end position="484"/>
    </location>
</feature>
<reference evidence="4" key="1">
    <citation type="submission" date="2017-09" db="EMBL/GenBank/DDBJ databases">
        <title>Metaegenomics of thermophilic ammonia-oxidizing enrichment culture.</title>
        <authorList>
            <person name="Kato S."/>
            <person name="Suzuki K."/>
        </authorList>
    </citation>
    <scope>NUCLEOTIDE SEQUENCE [LARGE SCALE GENOMIC DNA]</scope>
</reference>
<feature type="transmembrane region" description="Helical" evidence="2">
    <location>
        <begin position="110"/>
        <end position="128"/>
    </location>
</feature>
<feature type="transmembrane region" description="Helical" evidence="2">
    <location>
        <begin position="38"/>
        <end position="59"/>
    </location>
</feature>
<dbReference type="Proteomes" id="UP000236642">
    <property type="component" value="Unassembled WGS sequence"/>
</dbReference>
<accession>A0A2H5Y845</accession>
<gene>
    <name evidence="3" type="ORF">HRbin22_01830</name>
</gene>
<proteinExistence type="predicted"/>
<feature type="transmembrane region" description="Helical" evidence="2">
    <location>
        <begin position="140"/>
        <end position="158"/>
    </location>
</feature>
<feature type="transmembrane region" description="Helical" evidence="2">
    <location>
        <begin position="164"/>
        <end position="185"/>
    </location>
</feature>
<feature type="region of interest" description="Disordered" evidence="1">
    <location>
        <begin position="632"/>
        <end position="659"/>
    </location>
</feature>
<feature type="transmembrane region" description="Helical" evidence="2">
    <location>
        <begin position="257"/>
        <end position="274"/>
    </location>
</feature>
<evidence type="ECO:0000256" key="2">
    <source>
        <dbReference type="SAM" id="Phobius"/>
    </source>
</evidence>
<protein>
    <submittedName>
        <fullName evidence="3">Uncharacterized protein</fullName>
    </submittedName>
</protein>
<evidence type="ECO:0000256" key="1">
    <source>
        <dbReference type="SAM" id="MobiDB-lite"/>
    </source>
</evidence>
<feature type="transmembrane region" description="Helical" evidence="2">
    <location>
        <begin position="71"/>
        <end position="90"/>
    </location>
</feature>
<feature type="transmembrane region" description="Helical" evidence="2">
    <location>
        <begin position="391"/>
        <end position="408"/>
    </location>
</feature>
<feature type="compositionally biased region" description="Pro residues" evidence="1">
    <location>
        <begin position="632"/>
        <end position="652"/>
    </location>
</feature>
<feature type="transmembrane region" description="Helical" evidence="2">
    <location>
        <begin position="192"/>
        <end position="209"/>
    </location>
</feature>
<organism evidence="3 4">
    <name type="scientific">Candidatus Thermoflexus japonica</name>
    <dbReference type="NCBI Taxonomy" id="2035417"/>
    <lineage>
        <taxon>Bacteria</taxon>
        <taxon>Bacillati</taxon>
        <taxon>Chloroflexota</taxon>
        <taxon>Thermoflexia</taxon>
        <taxon>Thermoflexales</taxon>
        <taxon>Thermoflexaceae</taxon>
        <taxon>Thermoflexus</taxon>
    </lineage>
</organism>
<feature type="transmembrane region" description="Helical" evidence="2">
    <location>
        <begin position="12"/>
        <end position="32"/>
    </location>
</feature>